<evidence type="ECO:0000256" key="1">
    <source>
        <dbReference type="ARBA" id="ARBA00010638"/>
    </source>
</evidence>
<feature type="binding site" evidence="6">
    <location>
        <position position="63"/>
    </location>
    <ligand>
        <name>substrate</name>
    </ligand>
</feature>
<dbReference type="EMBL" id="QLNQ01000026">
    <property type="protein sequence ID" value="RCK60912.1"/>
    <property type="molecule type" value="Genomic_DNA"/>
</dbReference>
<comment type="similarity">
    <text evidence="1 7">Belongs to the 5-formyltetrahydrofolate cyclo-ligase family.</text>
</comment>
<dbReference type="AlphaFoldDB" id="A0A367Y793"/>
<dbReference type="Gene3D" id="3.40.50.10420">
    <property type="entry name" value="NagB/RpiA/CoA transferase-like"/>
    <property type="match status" value="1"/>
</dbReference>
<dbReference type="GO" id="GO:0030272">
    <property type="term" value="F:5-formyltetrahydrofolate cyclo-ligase activity"/>
    <property type="evidence" value="ECO:0007669"/>
    <property type="project" value="UniProtKB-EC"/>
</dbReference>
<evidence type="ECO:0000256" key="5">
    <source>
        <dbReference type="ARBA" id="ARBA00038966"/>
    </source>
</evidence>
<keyword evidence="8" id="KW-0436">Ligase</keyword>
<protein>
    <recommendedName>
        <fullName evidence="5 7">5-formyltetrahydrofolate cyclo-ligase</fullName>
        <ecNumber evidence="5 7">6.3.3.2</ecNumber>
    </recommendedName>
</protein>
<dbReference type="GO" id="GO:0009396">
    <property type="term" value="P:folic acid-containing compound biosynthetic process"/>
    <property type="evidence" value="ECO:0007669"/>
    <property type="project" value="TreeGrafter"/>
</dbReference>
<sequence length="210" mass="23819">MSSAASIKQVKKQLRKQLKEKLKSISQESLTRQSHLIHQNLLAHPNFKDAQSIAVYMNMPDLEVQTMEIIKSCFTLGKNVYLPRCNYTQVPGRKLNYMSMIRMPTFQSVLDLTPQGKYQLLEPTQGEDVMDTGNLDLIIVPGVAFDRAKNRMGHGAGFYDEFITTYTSKHTTRPYLLALALDEQLTDHIPTEPHDWRLDSIVTSSSSSSL</sequence>
<dbReference type="GO" id="GO:0005524">
    <property type="term" value="F:ATP binding"/>
    <property type="evidence" value="ECO:0007669"/>
    <property type="project" value="UniProtKB-KW"/>
</dbReference>
<comment type="cofactor">
    <cofactor evidence="7">
        <name>Mg(2+)</name>
        <dbReference type="ChEBI" id="CHEBI:18420"/>
    </cofactor>
</comment>
<evidence type="ECO:0000256" key="3">
    <source>
        <dbReference type="ARBA" id="ARBA00022840"/>
    </source>
</evidence>
<keyword evidence="7" id="KW-0460">Magnesium</keyword>
<feature type="binding site" evidence="6">
    <location>
        <begin position="11"/>
        <end position="15"/>
    </location>
    <ligand>
        <name>ATP</name>
        <dbReference type="ChEBI" id="CHEBI:30616"/>
    </ligand>
</feature>
<dbReference type="InterPro" id="IPR002698">
    <property type="entry name" value="FTHF_cligase"/>
</dbReference>
<feature type="binding site" evidence="6">
    <location>
        <begin position="151"/>
        <end position="159"/>
    </location>
    <ligand>
        <name>ATP</name>
        <dbReference type="ChEBI" id="CHEBI:30616"/>
    </ligand>
</feature>
<gene>
    <name evidence="8" type="primary">MTHFS_1</name>
    <name evidence="8" type="ORF">Cantr_08445</name>
</gene>
<dbReference type="EC" id="6.3.3.2" evidence="5 7"/>
<keyword evidence="3 6" id="KW-0067">ATP-binding</keyword>
<dbReference type="GO" id="GO:0046872">
    <property type="term" value="F:metal ion binding"/>
    <property type="evidence" value="ECO:0007669"/>
    <property type="project" value="UniProtKB-KW"/>
</dbReference>
<dbReference type="PIRSF" id="PIRSF006806">
    <property type="entry name" value="FTHF_cligase"/>
    <property type="match status" value="1"/>
</dbReference>
<evidence type="ECO:0000256" key="4">
    <source>
        <dbReference type="ARBA" id="ARBA00036539"/>
    </source>
</evidence>
<dbReference type="SUPFAM" id="SSF100950">
    <property type="entry name" value="NagB/RpiA/CoA transferase-like"/>
    <property type="match status" value="1"/>
</dbReference>
<evidence type="ECO:0000256" key="2">
    <source>
        <dbReference type="ARBA" id="ARBA00022741"/>
    </source>
</evidence>
<name>A0A367Y793_9ASCO</name>
<accession>A0A367Y793</accession>
<reference evidence="8 9" key="1">
    <citation type="submission" date="2018-06" db="EMBL/GenBank/DDBJ databases">
        <title>Whole genome sequencing of Candida tropicalis (genome annotated by CSBL at Korea University).</title>
        <authorList>
            <person name="Ahn J."/>
        </authorList>
    </citation>
    <scope>NUCLEOTIDE SEQUENCE [LARGE SCALE GENOMIC DNA]</scope>
    <source>
        <strain evidence="8 9">ATCC 20962</strain>
    </source>
</reference>
<dbReference type="InterPro" id="IPR037171">
    <property type="entry name" value="NagB/RpiA_transferase-like"/>
</dbReference>
<evidence type="ECO:0000256" key="6">
    <source>
        <dbReference type="PIRSR" id="PIRSR006806-1"/>
    </source>
</evidence>
<proteinExistence type="inferred from homology"/>
<dbReference type="GO" id="GO:0035999">
    <property type="term" value="P:tetrahydrofolate interconversion"/>
    <property type="evidence" value="ECO:0007669"/>
    <property type="project" value="TreeGrafter"/>
</dbReference>
<dbReference type="InterPro" id="IPR024185">
    <property type="entry name" value="FTHF_cligase-like_sf"/>
</dbReference>
<dbReference type="OrthoDB" id="2015992at2759"/>
<dbReference type="STRING" id="5486.A0A367Y793"/>
<keyword evidence="9" id="KW-1185">Reference proteome</keyword>
<dbReference type="Pfam" id="PF01812">
    <property type="entry name" value="5-FTHF_cyc-lig"/>
    <property type="match status" value="1"/>
</dbReference>
<dbReference type="PANTHER" id="PTHR23407">
    <property type="entry name" value="ATPASE INHIBITOR/5-FORMYLTETRAHYDROFOLATE CYCLO-LIGASE"/>
    <property type="match status" value="1"/>
</dbReference>
<dbReference type="Proteomes" id="UP000253472">
    <property type="component" value="Unassembled WGS sequence"/>
</dbReference>
<dbReference type="GO" id="GO:0005739">
    <property type="term" value="C:mitochondrion"/>
    <property type="evidence" value="ECO:0007669"/>
    <property type="project" value="TreeGrafter"/>
</dbReference>
<evidence type="ECO:0000256" key="7">
    <source>
        <dbReference type="RuleBase" id="RU361279"/>
    </source>
</evidence>
<evidence type="ECO:0000313" key="9">
    <source>
        <dbReference type="Proteomes" id="UP000253472"/>
    </source>
</evidence>
<organism evidence="8 9">
    <name type="scientific">Candida viswanathii</name>
    <dbReference type="NCBI Taxonomy" id="5486"/>
    <lineage>
        <taxon>Eukaryota</taxon>
        <taxon>Fungi</taxon>
        <taxon>Dikarya</taxon>
        <taxon>Ascomycota</taxon>
        <taxon>Saccharomycotina</taxon>
        <taxon>Pichiomycetes</taxon>
        <taxon>Debaryomycetaceae</taxon>
        <taxon>Candida/Lodderomyces clade</taxon>
        <taxon>Candida</taxon>
    </lineage>
</organism>
<keyword evidence="7" id="KW-0479">Metal-binding</keyword>
<comment type="caution">
    <text evidence="8">The sequence shown here is derived from an EMBL/GenBank/DDBJ whole genome shotgun (WGS) entry which is preliminary data.</text>
</comment>
<comment type="catalytic activity">
    <reaction evidence="4 7">
        <text>(6S)-5-formyl-5,6,7,8-tetrahydrofolate + ATP = (6R)-5,10-methenyltetrahydrofolate + ADP + phosphate</text>
        <dbReference type="Rhea" id="RHEA:10488"/>
        <dbReference type="ChEBI" id="CHEBI:30616"/>
        <dbReference type="ChEBI" id="CHEBI:43474"/>
        <dbReference type="ChEBI" id="CHEBI:57455"/>
        <dbReference type="ChEBI" id="CHEBI:57457"/>
        <dbReference type="ChEBI" id="CHEBI:456216"/>
        <dbReference type="EC" id="6.3.3.2"/>
    </reaction>
</comment>
<dbReference type="PANTHER" id="PTHR23407:SF1">
    <property type="entry name" value="5-FORMYLTETRAHYDROFOLATE CYCLO-LIGASE"/>
    <property type="match status" value="1"/>
</dbReference>
<keyword evidence="2 6" id="KW-0547">Nucleotide-binding</keyword>
<dbReference type="NCBIfam" id="TIGR02727">
    <property type="entry name" value="MTHFS_bact"/>
    <property type="match status" value="1"/>
</dbReference>
<feature type="binding site" evidence="6">
    <location>
        <position position="57"/>
    </location>
    <ligand>
        <name>substrate</name>
    </ligand>
</feature>
<evidence type="ECO:0000313" key="8">
    <source>
        <dbReference type="EMBL" id="RCK60912.1"/>
    </source>
</evidence>